<evidence type="ECO:0000313" key="3">
    <source>
        <dbReference type="EMBL" id="HCT15464.1"/>
    </source>
</evidence>
<accession>A0A3D4T1P6</accession>
<evidence type="ECO:0000256" key="2">
    <source>
        <dbReference type="SAM" id="Phobius"/>
    </source>
</evidence>
<sequence>MTAPRNPYPDDPRPLPPEIYRRRRIAAVVVLVVVVVLIVLGLRACSGGGDGATDENAAATSSTTAQSWPASASATATSAPSTTSSGASASSSSATESASPSTSAAPEPGEACVPGDLQLAVRSGAPSYGPGENPDFYLTVTNPGDKPCNLDLGEAPLRFDVFSLGDYSRVWGDTDCNEPTSQGTTALPAGEAKSFKMSGWSRTTSAPGQCGDRAPVPAGSYLVYGHVGDAASEPGTFNLG</sequence>
<dbReference type="EMBL" id="DQID01000307">
    <property type="protein sequence ID" value="HCT15464.1"/>
    <property type="molecule type" value="Genomic_DNA"/>
</dbReference>
<gene>
    <name evidence="3" type="ORF">DIW82_11970</name>
</gene>
<protein>
    <recommendedName>
        <fullName evidence="5">DUF4232 domain-containing protein</fullName>
    </recommendedName>
</protein>
<feature type="compositionally biased region" description="Low complexity" evidence="1">
    <location>
        <begin position="57"/>
        <end position="106"/>
    </location>
</feature>
<feature type="region of interest" description="Disordered" evidence="1">
    <location>
        <begin position="49"/>
        <end position="113"/>
    </location>
</feature>
<dbReference type="AlphaFoldDB" id="A0A3D4T1P6"/>
<organism evidence="3 4">
    <name type="scientific">Corynebacterium nuruki</name>
    <dbReference type="NCBI Taxonomy" id="1032851"/>
    <lineage>
        <taxon>Bacteria</taxon>
        <taxon>Bacillati</taxon>
        <taxon>Actinomycetota</taxon>
        <taxon>Actinomycetes</taxon>
        <taxon>Mycobacteriales</taxon>
        <taxon>Corynebacteriaceae</taxon>
        <taxon>Corynebacterium</taxon>
    </lineage>
</organism>
<evidence type="ECO:0000313" key="4">
    <source>
        <dbReference type="Proteomes" id="UP000261739"/>
    </source>
</evidence>
<keyword evidence="2" id="KW-0472">Membrane</keyword>
<reference evidence="3 4" key="1">
    <citation type="journal article" date="2018" name="Nat. Biotechnol.">
        <title>A standardized bacterial taxonomy based on genome phylogeny substantially revises the tree of life.</title>
        <authorList>
            <person name="Parks D.H."/>
            <person name="Chuvochina M."/>
            <person name="Waite D.W."/>
            <person name="Rinke C."/>
            <person name="Skarshewski A."/>
            <person name="Chaumeil P.A."/>
            <person name="Hugenholtz P."/>
        </authorList>
    </citation>
    <scope>NUCLEOTIDE SEQUENCE [LARGE SCALE GENOMIC DNA]</scope>
    <source>
        <strain evidence="3">UBA11247</strain>
    </source>
</reference>
<dbReference type="STRING" id="863239.GCA_000213935_01814"/>
<keyword evidence="2" id="KW-0812">Transmembrane</keyword>
<evidence type="ECO:0008006" key="5">
    <source>
        <dbReference type="Google" id="ProtNLM"/>
    </source>
</evidence>
<evidence type="ECO:0000256" key="1">
    <source>
        <dbReference type="SAM" id="MobiDB-lite"/>
    </source>
</evidence>
<dbReference type="RefSeq" id="WP_050801962.1">
    <property type="nucleotide sequence ID" value="NZ_DAITTW010000012.1"/>
</dbReference>
<name>A0A3D4T1P6_9CORY</name>
<proteinExistence type="predicted"/>
<feature type="transmembrane region" description="Helical" evidence="2">
    <location>
        <begin position="25"/>
        <end position="44"/>
    </location>
</feature>
<comment type="caution">
    <text evidence="3">The sequence shown here is derived from an EMBL/GenBank/DDBJ whole genome shotgun (WGS) entry which is preliminary data.</text>
</comment>
<dbReference type="Proteomes" id="UP000261739">
    <property type="component" value="Unassembled WGS sequence"/>
</dbReference>
<keyword evidence="2" id="KW-1133">Transmembrane helix</keyword>